<dbReference type="Pfam" id="PF14903">
    <property type="entry name" value="WG_beta_rep"/>
    <property type="match status" value="5"/>
</dbReference>
<evidence type="ECO:0000256" key="1">
    <source>
        <dbReference type="SAM" id="SignalP"/>
    </source>
</evidence>
<dbReference type="PANTHER" id="PTHR37841:SF1">
    <property type="entry name" value="DUF3298 DOMAIN-CONTAINING PROTEIN"/>
    <property type="match status" value="1"/>
</dbReference>
<sequence>MRSDRIRAWTLALIALSCSAAAAETPKPRCSGVLDRCGYVDSRGTTVIAGDFEKAERFSDGLAAVRVEGLWGFINETGELVIKPRFQAVRPFEGRRASATVDGKAGIIDRSGAFVIAPQFRWTVPFTDEVALVEEGQADGPINRSDPFYSPTASLRLYHHRTGWLTPKGLRFQRFGRVGDGSASGLIWAATMEGDRLLGLLNDRGEWVVSPRFRHVQSLSDGRAIVADASGKWGAVDEAGAVVVPPRYDWLGYFRDGFGLVGGPGTGVSRKMGLIRKDGTVVAEPIYDKVERPEGGRPARVRQGDDWYEVQADGRLARVAADPNGILVGSCPQGLKIWQKGEKYLPTKDDGRPSVDRDVDYVQFGIVSENAISAARVLDCRAPIYIAYKGDGKDDENYTYLRTDGEPLFSPVQYYKSARVFRSGHAVVGTARWGQGGDWGIVDTEGQFTLPLQNQPLGYHPGASGIHGKPVFSIGVGDTQGFVDATGNRLPEMRAALDSAVRESALACGDGAKIFADGDRFGMVAKDGRVMIAPVHRALSCFRSGVAWAPDGNRQEWCPIGPDGQFRTMPACIKTFYPVRISHHAPEKFSDDAHESSILWVRAGLDYGLGRRQTPPGWVGDGVMSKASYSVAPFRP</sequence>
<dbReference type="PROSITE" id="PS51257">
    <property type="entry name" value="PROKAR_LIPOPROTEIN"/>
    <property type="match status" value="1"/>
</dbReference>
<keyword evidence="1" id="KW-0732">Signal</keyword>
<dbReference type="PANTHER" id="PTHR37841">
    <property type="entry name" value="GLR2918 PROTEIN"/>
    <property type="match status" value="1"/>
</dbReference>
<evidence type="ECO:0008006" key="4">
    <source>
        <dbReference type="Google" id="ProtNLM"/>
    </source>
</evidence>
<accession>A0A0N0M8W1</accession>
<name>A0A0N0M8W1_9HYPH</name>
<evidence type="ECO:0000313" key="2">
    <source>
        <dbReference type="EMBL" id="KPH75701.1"/>
    </source>
</evidence>
<dbReference type="Proteomes" id="UP000037822">
    <property type="component" value="Unassembled WGS sequence"/>
</dbReference>
<feature type="signal peptide" evidence="1">
    <location>
        <begin position="1"/>
        <end position="22"/>
    </location>
</feature>
<evidence type="ECO:0000313" key="3">
    <source>
        <dbReference type="Proteomes" id="UP000037822"/>
    </source>
</evidence>
<feature type="chain" id="PRO_5005855245" description="WG repeat-containing protein" evidence="1">
    <location>
        <begin position="23"/>
        <end position="636"/>
    </location>
</feature>
<dbReference type="AlphaFoldDB" id="A0A0N0M8W1"/>
<proteinExistence type="predicted"/>
<dbReference type="InterPro" id="IPR032774">
    <property type="entry name" value="WG_beta_rep"/>
</dbReference>
<organism evidence="2 3">
    <name type="scientific">Bosea vaviloviae</name>
    <dbReference type="NCBI Taxonomy" id="1526658"/>
    <lineage>
        <taxon>Bacteria</taxon>
        <taxon>Pseudomonadati</taxon>
        <taxon>Pseudomonadota</taxon>
        <taxon>Alphaproteobacteria</taxon>
        <taxon>Hyphomicrobiales</taxon>
        <taxon>Boseaceae</taxon>
        <taxon>Bosea</taxon>
    </lineage>
</organism>
<dbReference type="OrthoDB" id="8176121at2"/>
<gene>
    <name evidence="2" type="ORF">AE618_23800</name>
</gene>
<dbReference type="EMBL" id="LGSZ01000077">
    <property type="protein sequence ID" value="KPH75701.1"/>
    <property type="molecule type" value="Genomic_DNA"/>
</dbReference>
<dbReference type="RefSeq" id="WP_054211551.1">
    <property type="nucleotide sequence ID" value="NZ_LGSZ01000077.1"/>
</dbReference>
<reference evidence="2 3" key="1">
    <citation type="submission" date="2015-07" db="EMBL/GenBank/DDBJ databases">
        <title>Whole genome sequencing of Bosea vaviloviae isolated from cave pool.</title>
        <authorList>
            <person name="Tan N.E.H."/>
            <person name="Lee Y.P."/>
            <person name="Gan H.M."/>
            <person name="Barton H."/>
            <person name="Savka M.A."/>
        </authorList>
    </citation>
    <scope>NUCLEOTIDE SEQUENCE [LARGE SCALE GENOMIC DNA]</scope>
    <source>
        <strain evidence="2 3">SD260</strain>
    </source>
</reference>
<protein>
    <recommendedName>
        <fullName evidence="4">WG repeat-containing protein</fullName>
    </recommendedName>
</protein>
<dbReference type="PATRIC" id="fig|1526658.3.peg.2938"/>
<comment type="caution">
    <text evidence="2">The sequence shown here is derived from an EMBL/GenBank/DDBJ whole genome shotgun (WGS) entry which is preliminary data.</text>
</comment>
<keyword evidence="3" id="KW-1185">Reference proteome</keyword>